<proteinExistence type="predicted"/>
<evidence type="ECO:0000313" key="2">
    <source>
        <dbReference type="EMBL" id="VVD77469.1"/>
    </source>
</evidence>
<evidence type="ECO:0000313" key="3">
    <source>
        <dbReference type="Proteomes" id="UP000337189"/>
    </source>
</evidence>
<name>A0A5E4SUJ9_9BURK</name>
<dbReference type="Proteomes" id="UP000337189">
    <property type="component" value="Unassembled WGS sequence"/>
</dbReference>
<accession>A0A5E4SUJ9</accession>
<gene>
    <name evidence="2" type="ORF">PCO31110_00950</name>
</gene>
<dbReference type="AlphaFoldDB" id="A0A5E4SUJ9"/>
<evidence type="ECO:0000256" key="1">
    <source>
        <dbReference type="SAM" id="MobiDB-lite"/>
    </source>
</evidence>
<feature type="compositionally biased region" description="Polar residues" evidence="1">
    <location>
        <begin position="1"/>
        <end position="25"/>
    </location>
</feature>
<sequence length="458" mass="49366">MPFGNSISQQTPHAMSPDTAMNASDQAGAATGTLSRRGNSHALKKASAERFLDFNNRPTTGPDMNVLRSKLGNAQVMSALSARSFVGPSSYFLNTAQVSAIPRSEIPAPERKLYVGYNRVSQQLSHIATTLYHVMTHETFLDKWSEGERGAINPIEIQLAVIGDKLHVSSNFHSDKLARALHIALSAGAPNHSKTLERTANVDKHAVRAATCLRHFRKFHALAGASANQLKDAQTRLKTEIDRGMGVPSRTEGVSPEIIGKQGVKALETISRVLTEEAGKGFPSLVVHAPPTFERGPENALPPGVTETRHAEQNIEDDLARNAEAHFAQAIAELGLSNSDAVIVPMAGKFVACAVCAEAEKAMQAEGEGGVFAQDSEAYRFNLHRSGDRIGHAYANEVQQLATHALHPDQKRGIEKATTIRDNFVSAPNKTMAWKAPVAAAMIPNRTDSESEALTDPQ</sequence>
<organism evidence="2 3">
    <name type="scientific">Pandoraea communis</name>
    <dbReference type="NCBI Taxonomy" id="2508297"/>
    <lineage>
        <taxon>Bacteria</taxon>
        <taxon>Pseudomonadati</taxon>
        <taxon>Pseudomonadota</taxon>
        <taxon>Betaproteobacteria</taxon>
        <taxon>Burkholderiales</taxon>
        <taxon>Burkholderiaceae</taxon>
        <taxon>Pandoraea</taxon>
    </lineage>
</organism>
<feature type="region of interest" description="Disordered" evidence="1">
    <location>
        <begin position="1"/>
        <end position="42"/>
    </location>
</feature>
<dbReference type="EMBL" id="CABPSJ010000001">
    <property type="protein sequence ID" value="VVD77469.1"/>
    <property type="molecule type" value="Genomic_DNA"/>
</dbReference>
<protein>
    <submittedName>
        <fullName evidence="2">Uncharacterized protein</fullName>
    </submittedName>
</protein>
<reference evidence="2 3" key="1">
    <citation type="submission" date="2019-08" db="EMBL/GenBank/DDBJ databases">
        <authorList>
            <person name="Peeters C."/>
        </authorList>
    </citation>
    <scope>NUCLEOTIDE SEQUENCE [LARGE SCALE GENOMIC DNA]</scope>
    <source>
        <strain evidence="2 3">LMG 31110</strain>
    </source>
</reference>